<dbReference type="VEuPathDB" id="TrichDB:TVAG_234410"/>
<reference evidence="1" key="2">
    <citation type="journal article" date="2007" name="Science">
        <title>Draft genome sequence of the sexually transmitted pathogen Trichomonas vaginalis.</title>
        <authorList>
            <person name="Carlton J.M."/>
            <person name="Hirt R.P."/>
            <person name="Silva J.C."/>
            <person name="Delcher A.L."/>
            <person name="Schatz M."/>
            <person name="Zhao Q."/>
            <person name="Wortman J.R."/>
            <person name="Bidwell S.L."/>
            <person name="Alsmark U.C.M."/>
            <person name="Besteiro S."/>
            <person name="Sicheritz-Ponten T."/>
            <person name="Noel C.J."/>
            <person name="Dacks J.B."/>
            <person name="Foster P.G."/>
            <person name="Simillion C."/>
            <person name="Van de Peer Y."/>
            <person name="Miranda-Saavedra D."/>
            <person name="Barton G.J."/>
            <person name="Westrop G.D."/>
            <person name="Mueller S."/>
            <person name="Dessi D."/>
            <person name="Fiori P.L."/>
            <person name="Ren Q."/>
            <person name="Paulsen I."/>
            <person name="Zhang H."/>
            <person name="Bastida-Corcuera F.D."/>
            <person name="Simoes-Barbosa A."/>
            <person name="Brown M.T."/>
            <person name="Hayes R.D."/>
            <person name="Mukherjee M."/>
            <person name="Okumura C.Y."/>
            <person name="Schneider R."/>
            <person name="Smith A.J."/>
            <person name="Vanacova S."/>
            <person name="Villalvazo M."/>
            <person name="Haas B.J."/>
            <person name="Pertea M."/>
            <person name="Feldblyum T.V."/>
            <person name="Utterback T.R."/>
            <person name="Shu C.L."/>
            <person name="Osoegawa K."/>
            <person name="de Jong P.J."/>
            <person name="Hrdy I."/>
            <person name="Horvathova L."/>
            <person name="Zubacova Z."/>
            <person name="Dolezal P."/>
            <person name="Malik S.B."/>
            <person name="Logsdon J.M. Jr."/>
            <person name="Henze K."/>
            <person name="Gupta A."/>
            <person name="Wang C.C."/>
            <person name="Dunne R.L."/>
            <person name="Upcroft J.A."/>
            <person name="Upcroft P."/>
            <person name="White O."/>
            <person name="Salzberg S.L."/>
            <person name="Tang P."/>
            <person name="Chiu C.-H."/>
            <person name="Lee Y.-S."/>
            <person name="Embley T.M."/>
            <person name="Coombs G.H."/>
            <person name="Mottram J.C."/>
            <person name="Tachezy J."/>
            <person name="Fraser-Liggett C.M."/>
            <person name="Johnson P.J."/>
        </authorList>
    </citation>
    <scope>NUCLEOTIDE SEQUENCE [LARGE SCALE GENOMIC DNA]</scope>
    <source>
        <strain evidence="1">G3</strain>
    </source>
</reference>
<dbReference type="AlphaFoldDB" id="A2FPP7"/>
<evidence type="ECO:0000313" key="2">
    <source>
        <dbReference type="Proteomes" id="UP000001542"/>
    </source>
</evidence>
<dbReference type="EMBL" id="DS113929">
    <property type="protein sequence ID" value="EAX93123.1"/>
    <property type="molecule type" value="Genomic_DNA"/>
</dbReference>
<reference evidence="1" key="1">
    <citation type="submission" date="2006-10" db="EMBL/GenBank/DDBJ databases">
        <authorList>
            <person name="Amadeo P."/>
            <person name="Zhao Q."/>
            <person name="Wortman J."/>
            <person name="Fraser-Liggett C."/>
            <person name="Carlton J."/>
        </authorList>
    </citation>
    <scope>NUCLEOTIDE SEQUENCE</scope>
    <source>
        <strain evidence="1">G3</strain>
    </source>
</reference>
<proteinExistence type="predicted"/>
<sequence>MLSAFLCIASSLRNKRIKLDENNFKDCPTIVDNELKSLDEIVELTLKAGECREISAYSYSLASQSEITAD</sequence>
<dbReference type="Proteomes" id="UP000001542">
    <property type="component" value="Unassembled WGS sequence"/>
</dbReference>
<dbReference type="InParanoid" id="A2FPP7"/>
<name>A2FPP7_TRIV3</name>
<dbReference type="RefSeq" id="XP_001306053.1">
    <property type="nucleotide sequence ID" value="XM_001306052.1"/>
</dbReference>
<gene>
    <name evidence="1" type="ORF">TVAG_234410</name>
</gene>
<evidence type="ECO:0000313" key="1">
    <source>
        <dbReference type="EMBL" id="EAX93123.1"/>
    </source>
</evidence>
<dbReference type="KEGG" id="tva:4750841"/>
<protein>
    <submittedName>
        <fullName evidence="1">Uncharacterized protein</fullName>
    </submittedName>
</protein>
<accession>A2FPP7</accession>
<keyword evidence="2" id="KW-1185">Reference proteome</keyword>
<dbReference type="VEuPathDB" id="TrichDB:TVAGG3_0774700"/>
<organism evidence="1 2">
    <name type="scientific">Trichomonas vaginalis (strain ATCC PRA-98 / G3)</name>
    <dbReference type="NCBI Taxonomy" id="412133"/>
    <lineage>
        <taxon>Eukaryota</taxon>
        <taxon>Metamonada</taxon>
        <taxon>Parabasalia</taxon>
        <taxon>Trichomonadida</taxon>
        <taxon>Trichomonadidae</taxon>
        <taxon>Trichomonas</taxon>
    </lineage>
</organism>